<sequence>MYNTLNAQSFLGKYILHTPEQTPNAVFLEVSENNTFLYQFKSDVAGKNTIKGTWKQKKRKIYFYPQKELDDTTTLSVKEKMIDTLNVVTLKVVDFTDTTQVIPLVEIILNEKDTVTTNYLGLSYSSYYPEKIQIEAFFFSSSLIHTKANHNFIEIKLNLKPKLLELTLPFNCLIVSDLKLKGKESKGNKIIFVKLKKESRTKK</sequence>
<name>I4ALB7_BERLS</name>
<organism evidence="1 2">
    <name type="scientific">Bernardetia litoralis (strain ATCC 23117 / DSM 6794 / NBRC 15988 / NCIMB 1366 / Fx l1 / Sio-4)</name>
    <name type="common">Flexibacter litoralis</name>
    <dbReference type="NCBI Taxonomy" id="880071"/>
    <lineage>
        <taxon>Bacteria</taxon>
        <taxon>Pseudomonadati</taxon>
        <taxon>Bacteroidota</taxon>
        <taxon>Cytophagia</taxon>
        <taxon>Cytophagales</taxon>
        <taxon>Bernardetiaceae</taxon>
        <taxon>Bernardetia</taxon>
    </lineage>
</organism>
<dbReference type="AlphaFoldDB" id="I4ALB7"/>
<accession>I4ALB7</accession>
<keyword evidence="2" id="KW-1185">Reference proteome</keyword>
<dbReference type="HOGENOM" id="CLU_1347250_0_0_10"/>
<reference evidence="2" key="1">
    <citation type="submission" date="2012-06" db="EMBL/GenBank/DDBJ databases">
        <title>The complete genome of Flexibacter litoralis DSM 6794.</title>
        <authorList>
            <person name="Lucas S."/>
            <person name="Copeland A."/>
            <person name="Lapidus A."/>
            <person name="Glavina del Rio T."/>
            <person name="Dalin E."/>
            <person name="Tice H."/>
            <person name="Bruce D."/>
            <person name="Goodwin L."/>
            <person name="Pitluck S."/>
            <person name="Peters L."/>
            <person name="Ovchinnikova G."/>
            <person name="Lu M."/>
            <person name="Kyrpides N."/>
            <person name="Mavromatis K."/>
            <person name="Ivanova N."/>
            <person name="Brettin T."/>
            <person name="Detter J.C."/>
            <person name="Han C."/>
            <person name="Larimer F."/>
            <person name="Land M."/>
            <person name="Hauser L."/>
            <person name="Markowitz V."/>
            <person name="Cheng J.-F."/>
            <person name="Hugenholtz P."/>
            <person name="Woyke T."/>
            <person name="Wu D."/>
            <person name="Spring S."/>
            <person name="Lang E."/>
            <person name="Kopitz M."/>
            <person name="Brambilla E."/>
            <person name="Klenk H.-P."/>
            <person name="Eisen J.A."/>
        </authorList>
    </citation>
    <scope>NUCLEOTIDE SEQUENCE [LARGE SCALE GENOMIC DNA]</scope>
    <source>
        <strain evidence="2">ATCC 23117 / DSM 6794 / NBRC 15988 / NCIMB 1366 / Sio-4</strain>
    </source>
</reference>
<proteinExistence type="predicted"/>
<gene>
    <name evidence="1" type="ordered locus">Fleli_2382</name>
</gene>
<dbReference type="KEGG" id="fli:Fleli_2382"/>
<dbReference type="STRING" id="880071.Fleli_2382"/>
<evidence type="ECO:0000313" key="2">
    <source>
        <dbReference type="Proteomes" id="UP000006054"/>
    </source>
</evidence>
<dbReference type="RefSeq" id="WP_014798189.1">
    <property type="nucleotide sequence ID" value="NC_018018.1"/>
</dbReference>
<dbReference type="EMBL" id="CP003345">
    <property type="protein sequence ID" value="AFM04752.1"/>
    <property type="molecule type" value="Genomic_DNA"/>
</dbReference>
<evidence type="ECO:0000313" key="1">
    <source>
        <dbReference type="EMBL" id="AFM04752.1"/>
    </source>
</evidence>
<protein>
    <submittedName>
        <fullName evidence="1">Uncharacterized protein</fullName>
    </submittedName>
</protein>
<dbReference type="Proteomes" id="UP000006054">
    <property type="component" value="Chromosome"/>
</dbReference>